<accession>A0AAW2MHL6</accession>
<sequence>MDKDRAEDWKQMVRKMLPPGAPIPDEDDMDYSIAMEYKGPAVSYELPRLETLDMNADAIPIAEPVSESRRSVARETAPVVEPIPLPVSRIASVTSPPNQSPRMSGSSESVVSVLQNADFSSPSPSASPASVHSQHSNAPRGHANEGRRASGQLQYR</sequence>
<reference evidence="2" key="2">
    <citation type="journal article" date="2024" name="Plant">
        <title>Genomic evolution and insights into agronomic trait innovations of Sesamum species.</title>
        <authorList>
            <person name="Miao H."/>
            <person name="Wang L."/>
            <person name="Qu L."/>
            <person name="Liu H."/>
            <person name="Sun Y."/>
            <person name="Le M."/>
            <person name="Wang Q."/>
            <person name="Wei S."/>
            <person name="Zheng Y."/>
            <person name="Lin W."/>
            <person name="Duan Y."/>
            <person name="Cao H."/>
            <person name="Xiong S."/>
            <person name="Wang X."/>
            <person name="Wei L."/>
            <person name="Li C."/>
            <person name="Ma Q."/>
            <person name="Ju M."/>
            <person name="Zhao R."/>
            <person name="Li G."/>
            <person name="Mu C."/>
            <person name="Tian Q."/>
            <person name="Mei H."/>
            <person name="Zhang T."/>
            <person name="Gao T."/>
            <person name="Zhang H."/>
        </authorList>
    </citation>
    <scope>NUCLEOTIDE SEQUENCE</scope>
    <source>
        <strain evidence="2">G01</strain>
    </source>
</reference>
<evidence type="ECO:0000313" key="2">
    <source>
        <dbReference type="EMBL" id="KAL0331054.1"/>
    </source>
</evidence>
<proteinExistence type="predicted"/>
<name>A0AAW2MHL6_9LAMI</name>
<dbReference type="EMBL" id="JACGWK010000010">
    <property type="protein sequence ID" value="KAL0331054.1"/>
    <property type="molecule type" value="Genomic_DNA"/>
</dbReference>
<dbReference type="AlphaFoldDB" id="A0AAW2MHL6"/>
<feature type="compositionally biased region" description="Polar residues" evidence="1">
    <location>
        <begin position="91"/>
        <end position="119"/>
    </location>
</feature>
<protein>
    <submittedName>
        <fullName evidence="2">Extra-large guanine nucleotide-binding protein 3</fullName>
    </submittedName>
</protein>
<feature type="region of interest" description="Disordered" evidence="1">
    <location>
        <begin position="83"/>
        <end position="156"/>
    </location>
</feature>
<feature type="compositionally biased region" description="Low complexity" evidence="1">
    <location>
        <begin position="120"/>
        <end position="130"/>
    </location>
</feature>
<evidence type="ECO:0000256" key="1">
    <source>
        <dbReference type="SAM" id="MobiDB-lite"/>
    </source>
</evidence>
<gene>
    <name evidence="2" type="ORF">Sangu_1650900</name>
</gene>
<comment type="caution">
    <text evidence="2">The sequence shown here is derived from an EMBL/GenBank/DDBJ whole genome shotgun (WGS) entry which is preliminary data.</text>
</comment>
<reference evidence="2" key="1">
    <citation type="submission" date="2020-06" db="EMBL/GenBank/DDBJ databases">
        <authorList>
            <person name="Li T."/>
            <person name="Hu X."/>
            <person name="Zhang T."/>
            <person name="Song X."/>
            <person name="Zhang H."/>
            <person name="Dai N."/>
            <person name="Sheng W."/>
            <person name="Hou X."/>
            <person name="Wei L."/>
        </authorList>
    </citation>
    <scope>NUCLEOTIDE SEQUENCE</scope>
    <source>
        <strain evidence="2">G01</strain>
        <tissue evidence="2">Leaf</tissue>
    </source>
</reference>
<organism evidence="2">
    <name type="scientific">Sesamum angustifolium</name>
    <dbReference type="NCBI Taxonomy" id="2727405"/>
    <lineage>
        <taxon>Eukaryota</taxon>
        <taxon>Viridiplantae</taxon>
        <taxon>Streptophyta</taxon>
        <taxon>Embryophyta</taxon>
        <taxon>Tracheophyta</taxon>
        <taxon>Spermatophyta</taxon>
        <taxon>Magnoliopsida</taxon>
        <taxon>eudicotyledons</taxon>
        <taxon>Gunneridae</taxon>
        <taxon>Pentapetalae</taxon>
        <taxon>asterids</taxon>
        <taxon>lamiids</taxon>
        <taxon>Lamiales</taxon>
        <taxon>Pedaliaceae</taxon>
        <taxon>Sesamum</taxon>
    </lineage>
</organism>